<gene>
    <name evidence="2" type="ORF">STRIC_0893</name>
</gene>
<evidence type="ECO:0000313" key="2">
    <source>
        <dbReference type="EMBL" id="EHI70898.1"/>
    </source>
</evidence>
<keyword evidence="1" id="KW-0472">Membrane</keyword>
<reference evidence="2 3" key="1">
    <citation type="journal article" date="2014" name="Int. J. Syst. Evol. Microbiol.">
        <title>Phylogenomics and the dynamic genome evolution of the genus Streptococcus.</title>
        <authorList>
            <consortium name="The Broad Institute Genome Sequencing Platform"/>
            <person name="Richards V.P."/>
            <person name="Palmer S.R."/>
            <person name="Pavinski Bitar P.D."/>
            <person name="Qin X."/>
            <person name="Weinstock G.M."/>
            <person name="Highlander S.K."/>
            <person name="Town C.D."/>
            <person name="Burne R.A."/>
            <person name="Stanhope M.J."/>
        </authorList>
    </citation>
    <scope>NUCLEOTIDE SEQUENCE [LARGE SCALE GENOMIC DNA]</scope>
    <source>
        <strain evidence="2 3">707-05</strain>
    </source>
</reference>
<dbReference type="Proteomes" id="UP000003330">
    <property type="component" value="Unassembled WGS sequence"/>
</dbReference>
<comment type="caution">
    <text evidence="2">The sequence shown here is derived from an EMBL/GenBank/DDBJ whole genome shotgun (WGS) entry which is preliminary data.</text>
</comment>
<feature type="transmembrane region" description="Helical" evidence="1">
    <location>
        <begin position="12"/>
        <end position="29"/>
    </location>
</feature>
<dbReference type="AlphaFoldDB" id="G5K029"/>
<evidence type="ECO:0000256" key="1">
    <source>
        <dbReference type="SAM" id="Phobius"/>
    </source>
</evidence>
<keyword evidence="1" id="KW-1133">Transmembrane helix</keyword>
<organism evidence="2 3">
    <name type="scientific">Streptococcus ictaluri 707-05</name>
    <dbReference type="NCBI Taxonomy" id="764299"/>
    <lineage>
        <taxon>Bacteria</taxon>
        <taxon>Bacillati</taxon>
        <taxon>Bacillota</taxon>
        <taxon>Bacilli</taxon>
        <taxon>Lactobacillales</taxon>
        <taxon>Streptococcaceae</taxon>
        <taxon>Streptococcus</taxon>
    </lineage>
</organism>
<feature type="transmembrane region" description="Helical" evidence="1">
    <location>
        <begin position="126"/>
        <end position="146"/>
    </location>
</feature>
<keyword evidence="1" id="KW-0812">Transmembrane</keyword>
<accession>G5K029</accession>
<name>G5K029_9STRE</name>
<evidence type="ECO:0000313" key="3">
    <source>
        <dbReference type="Proteomes" id="UP000003330"/>
    </source>
</evidence>
<feature type="transmembrane region" description="Helical" evidence="1">
    <location>
        <begin position="92"/>
        <end position="114"/>
    </location>
</feature>
<feature type="transmembrane region" description="Helical" evidence="1">
    <location>
        <begin position="35"/>
        <end position="56"/>
    </location>
</feature>
<dbReference type="EMBL" id="AEUX02000001">
    <property type="protein sequence ID" value="EHI70898.1"/>
    <property type="molecule type" value="Genomic_DNA"/>
</dbReference>
<proteinExistence type="predicted"/>
<feature type="transmembrane region" description="Helical" evidence="1">
    <location>
        <begin position="63"/>
        <end position="86"/>
    </location>
</feature>
<protein>
    <submittedName>
        <fullName evidence="2">Uncharacterized protein</fullName>
    </submittedName>
</protein>
<keyword evidence="3" id="KW-1185">Reference proteome</keyword>
<sequence length="152" mass="17694">MSQKSLSISLTYLLNLGFILFTICFYLDIKWLFPNHLFTIVSLCINPIIGLIGILVSILYRKWLFILPFFLILASFPLGMMLGYSLSFETNFMLSLLILYIFIFSSFALSYYFILQLKALEAIKSYYLLLCLTLLSLLPILLSPWFDFHLNL</sequence>